<protein>
    <submittedName>
        <fullName evidence="5">Transcriptional regulator, DeoR family</fullName>
    </submittedName>
</protein>
<sequence length="249" mass="27738">MFKEERLQLILDSTNRERKASFTALSKLCRVSEDTIRRDIKELAEQGLLKAVRGGAIAHSPIPHHYRDREKHIVHEKVVIANKAQSFLKDGQVVIFDGGTSAVEVARHLDRALRITAVTNSFPVASLLEDHPSAEVIFLGGRLDKPSFTTRGYDTAKALEEIRADVCLLGVCSIHQRLGLTVMDYEDAQLKKVMAANSEKVFALANLEKINTAENYFVCPVGTLDTIITEVEPSHEKLKTYQKMGINIA</sequence>
<evidence type="ECO:0000259" key="4">
    <source>
        <dbReference type="PROSITE" id="PS51000"/>
    </source>
</evidence>
<dbReference type="RefSeq" id="WP_089321521.1">
    <property type="nucleotide sequence ID" value="NZ_FZOQ01000031.1"/>
</dbReference>
<dbReference type="PANTHER" id="PTHR30363:SF4">
    <property type="entry name" value="GLYCEROL-3-PHOSPHATE REGULON REPRESSOR"/>
    <property type="match status" value="1"/>
</dbReference>
<dbReference type="SMART" id="SM00420">
    <property type="entry name" value="HTH_DEOR"/>
    <property type="match status" value="1"/>
</dbReference>
<dbReference type="GO" id="GO:0003700">
    <property type="term" value="F:DNA-binding transcription factor activity"/>
    <property type="evidence" value="ECO:0007669"/>
    <property type="project" value="InterPro"/>
</dbReference>
<dbReference type="Proteomes" id="UP000198432">
    <property type="component" value="Unassembled WGS sequence"/>
</dbReference>
<organism evidence="5 6">
    <name type="scientific">Pontibacter ummariensis</name>
    <dbReference type="NCBI Taxonomy" id="1610492"/>
    <lineage>
        <taxon>Bacteria</taxon>
        <taxon>Pseudomonadati</taxon>
        <taxon>Bacteroidota</taxon>
        <taxon>Cytophagia</taxon>
        <taxon>Cytophagales</taxon>
        <taxon>Hymenobacteraceae</taxon>
        <taxon>Pontibacter</taxon>
    </lineage>
</organism>
<evidence type="ECO:0000256" key="2">
    <source>
        <dbReference type="ARBA" id="ARBA00023015"/>
    </source>
</evidence>
<dbReference type="AlphaFoldDB" id="A0A239KTQ9"/>
<feature type="domain" description="HTH deoR-type" evidence="4">
    <location>
        <begin position="3"/>
        <end position="58"/>
    </location>
</feature>
<dbReference type="Pfam" id="PF08220">
    <property type="entry name" value="HTH_DeoR"/>
    <property type="match status" value="1"/>
</dbReference>
<gene>
    <name evidence="5" type="ORF">SAMN06296052_13149</name>
</gene>
<dbReference type="InterPro" id="IPR036390">
    <property type="entry name" value="WH_DNA-bd_sf"/>
</dbReference>
<dbReference type="Pfam" id="PF00455">
    <property type="entry name" value="DeoRC"/>
    <property type="match status" value="1"/>
</dbReference>
<keyword evidence="3" id="KW-0804">Transcription</keyword>
<proteinExistence type="predicted"/>
<accession>A0A239KTQ9</accession>
<reference evidence="6" key="1">
    <citation type="submission" date="2017-06" db="EMBL/GenBank/DDBJ databases">
        <authorList>
            <person name="Varghese N."/>
            <person name="Submissions S."/>
        </authorList>
    </citation>
    <scope>NUCLEOTIDE SEQUENCE [LARGE SCALE GENOMIC DNA]</scope>
    <source>
        <strain evidence="6">NKM1</strain>
    </source>
</reference>
<evidence type="ECO:0000313" key="5">
    <source>
        <dbReference type="EMBL" id="SNT21445.1"/>
    </source>
</evidence>
<dbReference type="OrthoDB" id="9797223at2"/>
<dbReference type="InterPro" id="IPR037171">
    <property type="entry name" value="NagB/RpiA_transferase-like"/>
</dbReference>
<dbReference type="InterPro" id="IPR001034">
    <property type="entry name" value="DeoR_HTH"/>
</dbReference>
<dbReference type="EMBL" id="FZOQ01000031">
    <property type="protein sequence ID" value="SNT21445.1"/>
    <property type="molecule type" value="Genomic_DNA"/>
</dbReference>
<dbReference type="Gene3D" id="3.40.50.1360">
    <property type="match status" value="1"/>
</dbReference>
<keyword evidence="2" id="KW-0805">Transcription regulation</keyword>
<name>A0A239KTQ9_9BACT</name>
<dbReference type="SMART" id="SM01134">
    <property type="entry name" value="DeoRC"/>
    <property type="match status" value="1"/>
</dbReference>
<dbReference type="SUPFAM" id="SSF100950">
    <property type="entry name" value="NagB/RpiA/CoA transferase-like"/>
    <property type="match status" value="1"/>
</dbReference>
<evidence type="ECO:0000313" key="6">
    <source>
        <dbReference type="Proteomes" id="UP000198432"/>
    </source>
</evidence>
<dbReference type="PANTHER" id="PTHR30363">
    <property type="entry name" value="HTH-TYPE TRANSCRIPTIONAL REGULATOR SRLR-RELATED"/>
    <property type="match status" value="1"/>
</dbReference>
<dbReference type="PROSITE" id="PS51000">
    <property type="entry name" value="HTH_DEOR_2"/>
    <property type="match status" value="1"/>
</dbReference>
<keyword evidence="6" id="KW-1185">Reference proteome</keyword>
<dbReference type="SUPFAM" id="SSF46785">
    <property type="entry name" value="Winged helix' DNA-binding domain"/>
    <property type="match status" value="1"/>
</dbReference>
<dbReference type="InterPro" id="IPR014036">
    <property type="entry name" value="DeoR-like_C"/>
</dbReference>
<dbReference type="InterPro" id="IPR050313">
    <property type="entry name" value="Carb_Metab_HTH_regulators"/>
</dbReference>
<dbReference type="Gene3D" id="1.10.10.10">
    <property type="entry name" value="Winged helix-like DNA-binding domain superfamily/Winged helix DNA-binding domain"/>
    <property type="match status" value="1"/>
</dbReference>
<dbReference type="InterPro" id="IPR036388">
    <property type="entry name" value="WH-like_DNA-bd_sf"/>
</dbReference>
<keyword evidence="1" id="KW-0678">Repressor</keyword>
<evidence type="ECO:0000256" key="3">
    <source>
        <dbReference type="ARBA" id="ARBA00023163"/>
    </source>
</evidence>
<dbReference type="PRINTS" id="PR00037">
    <property type="entry name" value="HTHLACR"/>
</dbReference>
<evidence type="ECO:0000256" key="1">
    <source>
        <dbReference type="ARBA" id="ARBA00022491"/>
    </source>
</evidence>